<dbReference type="AlphaFoldDB" id="A0A062U4J1"/>
<evidence type="ECO:0000313" key="2">
    <source>
        <dbReference type="Proteomes" id="UP000249123"/>
    </source>
</evidence>
<reference evidence="1 2" key="1">
    <citation type="submission" date="2013-04" db="EMBL/GenBank/DDBJ databases">
        <title>Hyphomonas sp. T24B3 Genome Sequencing.</title>
        <authorList>
            <person name="Lai Q."/>
            <person name="Shao Z."/>
        </authorList>
    </citation>
    <scope>NUCLEOTIDE SEQUENCE [LARGE SCALE GENOMIC DNA]</scope>
    <source>
        <strain evidence="1 2">T24B3</strain>
    </source>
</reference>
<gene>
    <name evidence="1" type="ORF">HY3_11105</name>
</gene>
<proteinExistence type="predicted"/>
<evidence type="ECO:0000313" key="1">
    <source>
        <dbReference type="EMBL" id="RAN34106.1"/>
    </source>
</evidence>
<comment type="caution">
    <text evidence="1">The sequence shown here is derived from an EMBL/GenBank/DDBJ whole genome shotgun (WGS) entry which is preliminary data.</text>
</comment>
<dbReference type="Proteomes" id="UP000249123">
    <property type="component" value="Unassembled WGS sequence"/>
</dbReference>
<name>A0A062U4J1_9PROT</name>
<organism evidence="1 2">
    <name type="scientific">Hyphomonas pacifica</name>
    <dbReference type="NCBI Taxonomy" id="1280941"/>
    <lineage>
        <taxon>Bacteria</taxon>
        <taxon>Pseudomonadati</taxon>
        <taxon>Pseudomonadota</taxon>
        <taxon>Alphaproteobacteria</taxon>
        <taxon>Hyphomonadales</taxon>
        <taxon>Hyphomonadaceae</taxon>
        <taxon>Hyphomonas</taxon>
    </lineage>
</organism>
<keyword evidence="2" id="KW-1185">Reference proteome</keyword>
<sequence>MLCVTDILIWWRKFKARAKRRKTVRTQSV</sequence>
<protein>
    <submittedName>
        <fullName evidence="1">Uncharacterized protein</fullName>
    </submittedName>
</protein>
<dbReference type="EMBL" id="AWFB01000013">
    <property type="protein sequence ID" value="RAN34106.1"/>
    <property type="molecule type" value="Genomic_DNA"/>
</dbReference>
<dbReference type="STRING" id="1280941.HY2_11135"/>
<accession>A0A062U4J1</accession>